<dbReference type="InterPro" id="IPR013083">
    <property type="entry name" value="Znf_RING/FYVE/PHD"/>
</dbReference>
<keyword evidence="3" id="KW-1185">Reference proteome</keyword>
<evidence type="ECO:0000313" key="3">
    <source>
        <dbReference type="Proteomes" id="UP000660554"/>
    </source>
</evidence>
<evidence type="ECO:0000313" key="2">
    <source>
        <dbReference type="EMBL" id="GHI14401.1"/>
    </source>
</evidence>
<name>A0ABQ3NNQ7_STRVG</name>
<accession>A0ABQ3NNQ7</accession>
<dbReference type="Proteomes" id="UP000660554">
    <property type="component" value="Unassembled WGS sequence"/>
</dbReference>
<dbReference type="Pfam" id="PF02148">
    <property type="entry name" value="zf-UBP"/>
    <property type="match status" value="1"/>
</dbReference>
<comment type="caution">
    <text evidence="2">The sequence shown here is derived from an EMBL/GenBank/DDBJ whole genome shotgun (WGS) entry which is preliminary data.</text>
</comment>
<dbReference type="RefSeq" id="WP_063782929.1">
    <property type="nucleotide sequence ID" value="NZ_BMRU01000060.1"/>
</dbReference>
<dbReference type="PROSITE" id="PS50271">
    <property type="entry name" value="ZF_UBP"/>
    <property type="match status" value="1"/>
</dbReference>
<reference evidence="3" key="1">
    <citation type="submission" date="2020-09" db="EMBL/GenBank/DDBJ databases">
        <title>Whole genome shotgun sequence of Streptomyces cinnamonensis NBRC 15873.</title>
        <authorList>
            <person name="Komaki H."/>
            <person name="Tamura T."/>
        </authorList>
    </citation>
    <scope>NUCLEOTIDE SEQUENCE [LARGE SCALE GENOMIC DNA]</scope>
    <source>
        <strain evidence="3">NBRC 15873</strain>
    </source>
</reference>
<dbReference type="EMBL" id="BNDV01000008">
    <property type="protein sequence ID" value="GHI14401.1"/>
    <property type="molecule type" value="Genomic_DNA"/>
</dbReference>
<dbReference type="GeneID" id="94359407"/>
<sequence length="127" mass="13514">MGGQEKWRVAPDAGRPDGRACAHLDLLEDWRRAPAASPATCPGCLARGLSWVRLRQCVTCGQVGCCDSSTGRHAHGHHVESGHPVAVSLAADEDWAWCFTDEVFLVRAGGDAPAPPTGRGPHRQEAP</sequence>
<dbReference type="SUPFAM" id="SSF57850">
    <property type="entry name" value="RING/U-box"/>
    <property type="match status" value="1"/>
</dbReference>
<protein>
    <recommendedName>
        <fullName evidence="1">UBP-type domain-containing protein</fullName>
    </recommendedName>
</protein>
<dbReference type="Gene3D" id="3.30.40.10">
    <property type="entry name" value="Zinc/RING finger domain, C3HC4 (zinc finger)"/>
    <property type="match status" value="1"/>
</dbReference>
<gene>
    <name evidence="2" type="ORF">Scinn_38640</name>
</gene>
<evidence type="ECO:0000259" key="1">
    <source>
        <dbReference type="PROSITE" id="PS50271"/>
    </source>
</evidence>
<feature type="domain" description="UBP-type" evidence="1">
    <location>
        <begin position="19"/>
        <end position="121"/>
    </location>
</feature>
<dbReference type="InterPro" id="IPR001607">
    <property type="entry name" value="Znf_UBP"/>
</dbReference>
<organism evidence="2 3">
    <name type="scientific">Streptomyces virginiae</name>
    <name type="common">Streptomyces cinnamonensis</name>
    <dbReference type="NCBI Taxonomy" id="1961"/>
    <lineage>
        <taxon>Bacteria</taxon>
        <taxon>Bacillati</taxon>
        <taxon>Actinomycetota</taxon>
        <taxon>Actinomycetes</taxon>
        <taxon>Kitasatosporales</taxon>
        <taxon>Streptomycetaceae</taxon>
        <taxon>Streptomyces</taxon>
    </lineage>
</organism>
<proteinExistence type="predicted"/>